<keyword evidence="2" id="KW-0732">Signal</keyword>
<evidence type="ECO:0000256" key="2">
    <source>
        <dbReference type="SAM" id="SignalP"/>
    </source>
</evidence>
<feature type="region of interest" description="Disordered" evidence="1">
    <location>
        <begin position="27"/>
        <end position="101"/>
    </location>
</feature>
<dbReference type="EMBL" id="MJBS01000036">
    <property type="protein sequence ID" value="OHE99466.1"/>
    <property type="molecule type" value="Genomic_DNA"/>
</dbReference>
<evidence type="ECO:0000313" key="4">
    <source>
        <dbReference type="Proteomes" id="UP000176998"/>
    </source>
</evidence>
<dbReference type="RefSeq" id="XP_022476614.1">
    <property type="nucleotide sequence ID" value="XM_022616909.1"/>
</dbReference>
<organism evidence="3 4">
    <name type="scientific">Colletotrichum orchidophilum</name>
    <dbReference type="NCBI Taxonomy" id="1209926"/>
    <lineage>
        <taxon>Eukaryota</taxon>
        <taxon>Fungi</taxon>
        <taxon>Dikarya</taxon>
        <taxon>Ascomycota</taxon>
        <taxon>Pezizomycotina</taxon>
        <taxon>Sordariomycetes</taxon>
        <taxon>Hypocreomycetidae</taxon>
        <taxon>Glomerellales</taxon>
        <taxon>Glomerellaceae</taxon>
        <taxon>Colletotrichum</taxon>
    </lineage>
</organism>
<feature type="chain" id="PRO_5009602768" evidence="2">
    <location>
        <begin position="20"/>
        <end position="101"/>
    </location>
</feature>
<reference evidence="3 4" key="1">
    <citation type="submission" date="2016-09" db="EMBL/GenBank/DDBJ databases">
        <authorList>
            <person name="Capua I."/>
            <person name="De Benedictis P."/>
            <person name="Joannis T."/>
            <person name="Lombin L.H."/>
            <person name="Cattoli G."/>
        </authorList>
    </citation>
    <scope>NUCLEOTIDE SEQUENCE [LARGE SCALE GENOMIC DNA]</scope>
    <source>
        <strain evidence="3 4">IMI 309357</strain>
    </source>
</reference>
<gene>
    <name evidence="3" type="ORF">CORC01_05266</name>
</gene>
<comment type="caution">
    <text evidence="3">The sequence shown here is derived from an EMBL/GenBank/DDBJ whole genome shotgun (WGS) entry which is preliminary data.</text>
</comment>
<feature type="compositionally biased region" description="Basic and acidic residues" evidence="1">
    <location>
        <begin position="74"/>
        <end position="87"/>
    </location>
</feature>
<keyword evidence="4" id="KW-1185">Reference proteome</keyword>
<accession>A0A1G4BDP2</accession>
<evidence type="ECO:0000313" key="3">
    <source>
        <dbReference type="EMBL" id="OHE99466.1"/>
    </source>
</evidence>
<dbReference type="OrthoDB" id="4843993at2759"/>
<feature type="signal peptide" evidence="2">
    <location>
        <begin position="1"/>
        <end position="19"/>
    </location>
</feature>
<name>A0A1G4BDP2_9PEZI</name>
<protein>
    <submittedName>
        <fullName evidence="3">Uncharacterized protein</fullName>
    </submittedName>
</protein>
<sequence>MHFFKAGLPILAVSSAIHAIPVSNSERGDTALHHHEGPKTLDMRLGSSGPGGIVPPHILRNITRSPFTTDDERDAANRTLEIDEQRRSPGHSMAQMVPPRT</sequence>
<dbReference type="Proteomes" id="UP000176998">
    <property type="component" value="Unassembled WGS sequence"/>
</dbReference>
<feature type="compositionally biased region" description="Basic and acidic residues" evidence="1">
    <location>
        <begin position="27"/>
        <end position="42"/>
    </location>
</feature>
<dbReference type="GeneID" id="34558419"/>
<proteinExistence type="predicted"/>
<evidence type="ECO:0000256" key="1">
    <source>
        <dbReference type="SAM" id="MobiDB-lite"/>
    </source>
</evidence>
<dbReference type="AlphaFoldDB" id="A0A1G4BDP2"/>